<feature type="domain" description="ABC transporter" evidence="3">
    <location>
        <begin position="3"/>
        <end position="234"/>
    </location>
</feature>
<dbReference type="InterPro" id="IPR003593">
    <property type="entry name" value="AAA+_ATPase"/>
</dbReference>
<dbReference type="InterPro" id="IPR027417">
    <property type="entry name" value="P-loop_NTPase"/>
</dbReference>
<organism evidence="4 5">
    <name type="scientific">Candidatus Marinarcus aquaticus</name>
    <dbReference type="NCBI Taxonomy" id="2044504"/>
    <lineage>
        <taxon>Bacteria</taxon>
        <taxon>Pseudomonadati</taxon>
        <taxon>Campylobacterota</taxon>
        <taxon>Epsilonproteobacteria</taxon>
        <taxon>Campylobacterales</taxon>
        <taxon>Arcobacteraceae</taxon>
        <taxon>Candidatus Marinarcus</taxon>
    </lineage>
</organism>
<dbReference type="RefSeq" id="WP_128995739.1">
    <property type="nucleotide sequence ID" value="NZ_PDKN01000003.1"/>
</dbReference>
<dbReference type="SMART" id="SM00382">
    <property type="entry name" value="AAA"/>
    <property type="match status" value="1"/>
</dbReference>
<dbReference type="PANTHER" id="PTHR43582">
    <property type="entry name" value="LINEARMYCIN RESISTANCE ATP-BINDING PROTEIN LNRL"/>
    <property type="match status" value="1"/>
</dbReference>
<evidence type="ECO:0000313" key="4">
    <source>
        <dbReference type="EMBL" id="RXJ57876.1"/>
    </source>
</evidence>
<keyword evidence="2" id="KW-0067">ATP-binding</keyword>
<evidence type="ECO:0000259" key="3">
    <source>
        <dbReference type="PROSITE" id="PS50893"/>
    </source>
</evidence>
<protein>
    <submittedName>
        <fullName evidence="4">ABC transporter</fullName>
    </submittedName>
</protein>
<dbReference type="Proteomes" id="UP000290657">
    <property type="component" value="Unassembled WGS sequence"/>
</dbReference>
<dbReference type="Gene3D" id="3.40.50.300">
    <property type="entry name" value="P-loop containing nucleotide triphosphate hydrolases"/>
    <property type="match status" value="1"/>
</dbReference>
<evidence type="ECO:0000256" key="1">
    <source>
        <dbReference type="ARBA" id="ARBA00022741"/>
    </source>
</evidence>
<dbReference type="AlphaFoldDB" id="A0A4Q0XSY6"/>
<dbReference type="PROSITE" id="PS50893">
    <property type="entry name" value="ABC_TRANSPORTER_2"/>
    <property type="match status" value="1"/>
</dbReference>
<comment type="caution">
    <text evidence="4">The sequence shown here is derived from an EMBL/GenBank/DDBJ whole genome shotgun (WGS) entry which is preliminary data.</text>
</comment>
<evidence type="ECO:0000313" key="5">
    <source>
        <dbReference type="Proteomes" id="UP000290657"/>
    </source>
</evidence>
<gene>
    <name evidence="4" type="ORF">CRV04_05050</name>
</gene>
<proteinExistence type="predicted"/>
<dbReference type="GO" id="GO:0005524">
    <property type="term" value="F:ATP binding"/>
    <property type="evidence" value="ECO:0007669"/>
    <property type="project" value="UniProtKB-KW"/>
</dbReference>
<dbReference type="Pfam" id="PF00005">
    <property type="entry name" value="ABC_tran"/>
    <property type="match status" value="1"/>
</dbReference>
<dbReference type="EMBL" id="PDKN01000003">
    <property type="protein sequence ID" value="RXJ57876.1"/>
    <property type="molecule type" value="Genomic_DNA"/>
</dbReference>
<name>A0A4Q0XSY6_9BACT</name>
<dbReference type="OrthoDB" id="9778870at2"/>
<dbReference type="PANTHER" id="PTHR43582:SF2">
    <property type="entry name" value="LINEARMYCIN RESISTANCE ATP-BINDING PROTEIN LNRL"/>
    <property type="match status" value="1"/>
</dbReference>
<dbReference type="GO" id="GO:0016887">
    <property type="term" value="F:ATP hydrolysis activity"/>
    <property type="evidence" value="ECO:0007669"/>
    <property type="project" value="InterPro"/>
</dbReference>
<keyword evidence="1" id="KW-0547">Nucleotide-binding</keyword>
<evidence type="ECO:0000256" key="2">
    <source>
        <dbReference type="ARBA" id="ARBA00022840"/>
    </source>
</evidence>
<keyword evidence="5" id="KW-1185">Reference proteome</keyword>
<sequence length="287" mass="32653">MSIKIENLKKSYDQQTILNNLSLTIEEGSVFGLLGPNGAGKTTLVSILNFLIPKNSGQISVCGYDLDHHAKEIKQICSYVPQTYAFYPKLTTYENLEFFGALYGLKNQALKDKIDECIEATSLQNYVNKQAHTYSGGLKRRLNIAIGLLNDPKVLYLDEPTVGIDPQSRNYILNVIKNINKEKNTTIIYTSHYMEEVEFLCDDIAILDHGEIILHEKKEQLIQQSAQIHIELETGEKRSIETQNGFNALVDYCSELKLHNQNIKHIEFGHKNLEAMFLSLTKQDLRD</sequence>
<dbReference type="SUPFAM" id="SSF52540">
    <property type="entry name" value="P-loop containing nucleoside triphosphate hydrolases"/>
    <property type="match status" value="1"/>
</dbReference>
<dbReference type="InterPro" id="IPR003439">
    <property type="entry name" value="ABC_transporter-like_ATP-bd"/>
</dbReference>
<accession>A0A4Q0XSY6</accession>
<reference evidence="4 5" key="1">
    <citation type="submission" date="2017-10" db="EMBL/GenBank/DDBJ databases">
        <title>Genomics of the genus Arcobacter.</title>
        <authorList>
            <person name="Perez-Cataluna A."/>
            <person name="Figueras M.J."/>
        </authorList>
    </citation>
    <scope>NUCLEOTIDE SEQUENCE [LARGE SCALE GENOMIC DNA]</scope>
    <source>
        <strain evidence="4 5">CECT 8987</strain>
    </source>
</reference>